<dbReference type="InterPro" id="IPR015854">
    <property type="entry name" value="ABC_transpr_LolD-like"/>
</dbReference>
<evidence type="ECO:0000256" key="4">
    <source>
        <dbReference type="ARBA" id="ARBA00038388"/>
    </source>
</evidence>
<dbReference type="Proteomes" id="UP000264492">
    <property type="component" value="Unassembled WGS sequence"/>
</dbReference>
<dbReference type="RefSeq" id="WP_115858059.1">
    <property type="nucleotide sequence ID" value="NZ_QTSU01000001.1"/>
</dbReference>
<dbReference type="AlphaFoldDB" id="A0A371K424"/>
<keyword evidence="1" id="KW-0813">Transport</keyword>
<dbReference type="GO" id="GO:1902495">
    <property type="term" value="C:transmembrane transporter complex"/>
    <property type="evidence" value="ECO:0007669"/>
    <property type="project" value="UniProtKB-ARBA"/>
</dbReference>
<accession>A0A371K424</accession>
<comment type="similarity">
    <text evidence="4">Belongs to the ABC transporter superfamily. Macrolide exporter (TC 3.A.1.122) family.</text>
</comment>
<dbReference type="GO" id="GO:0005524">
    <property type="term" value="F:ATP binding"/>
    <property type="evidence" value="ECO:0007669"/>
    <property type="project" value="UniProtKB-KW"/>
</dbReference>
<dbReference type="FunFam" id="3.40.50.300:FF:000032">
    <property type="entry name" value="Export ABC transporter ATP-binding protein"/>
    <property type="match status" value="1"/>
</dbReference>
<dbReference type="Pfam" id="PF00005">
    <property type="entry name" value="ABC_tran"/>
    <property type="match status" value="1"/>
</dbReference>
<evidence type="ECO:0000313" key="7">
    <source>
        <dbReference type="Proteomes" id="UP000264492"/>
    </source>
</evidence>
<dbReference type="SUPFAM" id="SSF52540">
    <property type="entry name" value="P-loop containing nucleoside triphosphate hydrolases"/>
    <property type="match status" value="1"/>
</dbReference>
<dbReference type="Gene3D" id="3.40.50.300">
    <property type="entry name" value="P-loop containing nucleotide triphosphate hydrolases"/>
    <property type="match status" value="1"/>
</dbReference>
<gene>
    <name evidence="6" type="ORF">DX914_05705</name>
</gene>
<dbReference type="InterPro" id="IPR017911">
    <property type="entry name" value="MacB-like_ATP-bd"/>
</dbReference>
<evidence type="ECO:0000256" key="3">
    <source>
        <dbReference type="ARBA" id="ARBA00022840"/>
    </source>
</evidence>
<comment type="caution">
    <text evidence="6">The sequence shown here is derived from an EMBL/GenBank/DDBJ whole genome shotgun (WGS) entry which is preliminary data.</text>
</comment>
<dbReference type="GO" id="GO:0016887">
    <property type="term" value="F:ATP hydrolysis activity"/>
    <property type="evidence" value="ECO:0007669"/>
    <property type="project" value="InterPro"/>
</dbReference>
<dbReference type="InterPro" id="IPR003593">
    <property type="entry name" value="AAA+_ATPase"/>
</dbReference>
<dbReference type="InterPro" id="IPR017871">
    <property type="entry name" value="ABC_transporter-like_CS"/>
</dbReference>
<keyword evidence="2" id="KW-0547">Nucleotide-binding</keyword>
<keyword evidence="3 6" id="KW-0067">ATP-binding</keyword>
<dbReference type="InterPro" id="IPR027417">
    <property type="entry name" value="P-loop_NTPase"/>
</dbReference>
<dbReference type="OrthoDB" id="9783924at2"/>
<dbReference type="GO" id="GO:0005886">
    <property type="term" value="C:plasma membrane"/>
    <property type="evidence" value="ECO:0007669"/>
    <property type="project" value="TreeGrafter"/>
</dbReference>
<evidence type="ECO:0000313" key="6">
    <source>
        <dbReference type="EMBL" id="RDZ28620.1"/>
    </source>
</evidence>
<reference evidence="6 7" key="1">
    <citation type="submission" date="2018-08" db="EMBL/GenBank/DDBJ databases">
        <title>Lysobacter sp. zong2l5, whole genome shotgun sequence.</title>
        <authorList>
            <person name="Zhang X."/>
            <person name="Feng G."/>
            <person name="Zhu H."/>
        </authorList>
    </citation>
    <scope>NUCLEOTIDE SEQUENCE [LARGE SCALE GENOMIC DNA]</scope>
    <source>
        <strain evidence="7">zong2l5</strain>
    </source>
</reference>
<dbReference type="PANTHER" id="PTHR24220:SF452">
    <property type="entry name" value="ABC TRANSPORTER ATP-BINDING PROTEIN"/>
    <property type="match status" value="1"/>
</dbReference>
<evidence type="ECO:0000259" key="5">
    <source>
        <dbReference type="PROSITE" id="PS50893"/>
    </source>
</evidence>
<sequence>MGNNTGFKLVSVSKVYQRGAESTAIFDELNMDIPQGLFLALMGPSGSGKTTLLNLLAGVDRPSSGQILFGGKRIDDMPQAAMSEWRARNVGFIFQSYNLLPMLSAEQNVSLPLSLVRMAAGERKRRVASALDLVGLSHRARHMPSQLSGGEQQRVAIARAIVGDAPVLLCDEPTGNLDRAVASEVLDLLRDLNRELGKTVVMVTHDQRAAGYATLGMQLDKGRFVDMALAAA</sequence>
<dbReference type="EMBL" id="QTSU01000001">
    <property type="protein sequence ID" value="RDZ28620.1"/>
    <property type="molecule type" value="Genomic_DNA"/>
</dbReference>
<dbReference type="CDD" id="cd03255">
    <property type="entry name" value="ABC_MJ0796_LolCDE_FtsE"/>
    <property type="match status" value="1"/>
</dbReference>
<dbReference type="PROSITE" id="PS50893">
    <property type="entry name" value="ABC_TRANSPORTER_2"/>
    <property type="match status" value="1"/>
</dbReference>
<dbReference type="SMART" id="SM00382">
    <property type="entry name" value="AAA"/>
    <property type="match status" value="1"/>
</dbReference>
<dbReference type="InterPro" id="IPR003439">
    <property type="entry name" value="ABC_transporter-like_ATP-bd"/>
</dbReference>
<evidence type="ECO:0000256" key="1">
    <source>
        <dbReference type="ARBA" id="ARBA00022448"/>
    </source>
</evidence>
<keyword evidence="7" id="KW-1185">Reference proteome</keyword>
<proteinExistence type="inferred from homology"/>
<feature type="domain" description="ABC transporter" evidence="5">
    <location>
        <begin position="7"/>
        <end position="232"/>
    </location>
</feature>
<name>A0A371K424_9GAMM</name>
<dbReference type="PANTHER" id="PTHR24220">
    <property type="entry name" value="IMPORT ATP-BINDING PROTEIN"/>
    <property type="match status" value="1"/>
</dbReference>
<evidence type="ECO:0000256" key="2">
    <source>
        <dbReference type="ARBA" id="ARBA00022741"/>
    </source>
</evidence>
<protein>
    <submittedName>
        <fullName evidence="6">ABC transporter ATP-binding protein</fullName>
    </submittedName>
</protein>
<dbReference type="GO" id="GO:0022857">
    <property type="term" value="F:transmembrane transporter activity"/>
    <property type="evidence" value="ECO:0007669"/>
    <property type="project" value="TreeGrafter"/>
</dbReference>
<dbReference type="PROSITE" id="PS00211">
    <property type="entry name" value="ABC_TRANSPORTER_1"/>
    <property type="match status" value="1"/>
</dbReference>
<organism evidence="6 7">
    <name type="scientific">Lysobacter silvisoli</name>
    <dbReference type="NCBI Taxonomy" id="2293254"/>
    <lineage>
        <taxon>Bacteria</taxon>
        <taxon>Pseudomonadati</taxon>
        <taxon>Pseudomonadota</taxon>
        <taxon>Gammaproteobacteria</taxon>
        <taxon>Lysobacterales</taxon>
        <taxon>Lysobacteraceae</taxon>
        <taxon>Lysobacter</taxon>
    </lineage>
</organism>